<dbReference type="PANTHER" id="PTHR23115">
    <property type="entry name" value="TRANSLATION FACTOR"/>
    <property type="match status" value="1"/>
</dbReference>
<feature type="domain" description="Tr-type G" evidence="4">
    <location>
        <begin position="5"/>
        <end position="196"/>
    </location>
</feature>
<dbReference type="eggNOG" id="KOG0052">
    <property type="taxonomic scope" value="Eukaryota"/>
</dbReference>
<dbReference type="EMBL" id="AEYP01022560">
    <property type="status" value="NOT_ANNOTATED_CDS"/>
    <property type="molecule type" value="Genomic_DNA"/>
</dbReference>
<dbReference type="PRINTS" id="PR00315">
    <property type="entry name" value="ELONGATNFCT"/>
</dbReference>
<reference evidence="6" key="1">
    <citation type="submission" date="2024-06" db="UniProtKB">
        <authorList>
            <consortium name="Ensembl"/>
        </authorList>
    </citation>
    <scope>IDENTIFICATION</scope>
</reference>
<proteinExistence type="inferred from homology"/>
<dbReference type="Pfam" id="PF00009">
    <property type="entry name" value="GTP_EFTU"/>
    <property type="match status" value="1"/>
</dbReference>
<keyword evidence="3" id="KW-0342">GTP-binding</keyword>
<evidence type="ECO:0000256" key="1">
    <source>
        <dbReference type="ARBA" id="ARBA00007249"/>
    </source>
</evidence>
<dbReference type="AlphaFoldDB" id="M3Y6H4"/>
<dbReference type="SUPFAM" id="SSF50465">
    <property type="entry name" value="EF-Tu/eEF-1alpha/eIF2-gamma C-terminal domain"/>
    <property type="match status" value="1"/>
</dbReference>
<dbReference type="Ensembl" id="ENSMPUT00000007040.1">
    <property type="protein sequence ID" value="ENSMPUP00000006925.1"/>
    <property type="gene ID" value="ENSMPUG00000006981.1"/>
</dbReference>
<evidence type="ECO:0000256" key="2">
    <source>
        <dbReference type="ARBA" id="ARBA00022741"/>
    </source>
</evidence>
<dbReference type="InterPro" id="IPR000795">
    <property type="entry name" value="T_Tr_GTP-bd_dom"/>
</dbReference>
<protein>
    <recommendedName>
        <fullName evidence="7">Tr-type G domain-containing protein</fullName>
    </recommendedName>
</protein>
<dbReference type="STRING" id="9669.ENSMPUP00000006925"/>
<dbReference type="GeneTree" id="ENSGT00940000163697"/>
<organism evidence="6">
    <name type="scientific">Mustela putorius furo</name>
    <name type="common">European domestic ferret</name>
    <name type="synonym">Mustela furo</name>
    <dbReference type="NCBI Taxonomy" id="9669"/>
    <lineage>
        <taxon>Eukaryota</taxon>
        <taxon>Metazoa</taxon>
        <taxon>Chordata</taxon>
        <taxon>Craniata</taxon>
        <taxon>Vertebrata</taxon>
        <taxon>Euteleostomi</taxon>
        <taxon>Mammalia</taxon>
        <taxon>Eutheria</taxon>
        <taxon>Laurasiatheria</taxon>
        <taxon>Carnivora</taxon>
        <taxon>Caniformia</taxon>
        <taxon>Musteloidea</taxon>
        <taxon>Mustelidae</taxon>
        <taxon>Mustelinae</taxon>
        <taxon>Mustela</taxon>
    </lineage>
</organism>
<evidence type="ECO:0000259" key="5">
    <source>
        <dbReference type="Pfam" id="PF22594"/>
    </source>
</evidence>
<dbReference type="Pfam" id="PF22594">
    <property type="entry name" value="GTP-eEF1A_C"/>
    <property type="match status" value="1"/>
</dbReference>
<evidence type="ECO:0000256" key="3">
    <source>
        <dbReference type="ARBA" id="ARBA00023134"/>
    </source>
</evidence>
<dbReference type="Gene3D" id="2.40.30.10">
    <property type="entry name" value="Translation factors"/>
    <property type="match status" value="2"/>
</dbReference>
<dbReference type="SUPFAM" id="SSF50447">
    <property type="entry name" value="Translation proteins"/>
    <property type="match status" value="1"/>
</dbReference>
<name>M3Y6H4_MUSPF</name>
<dbReference type="SUPFAM" id="SSF52540">
    <property type="entry name" value="P-loop containing nucleoside triphosphate hydrolases"/>
    <property type="match status" value="1"/>
</dbReference>
<dbReference type="InParanoid" id="M3Y6H4"/>
<accession>M3Y6H4</accession>
<dbReference type="InterPro" id="IPR027417">
    <property type="entry name" value="P-loop_NTPase"/>
</dbReference>
<comment type="similarity">
    <text evidence="1">Belongs to the TRAFAC class translation factor GTPase superfamily. Classic translation factor GTPase family. EF-Tu/EF-1A subfamily.</text>
</comment>
<dbReference type="GO" id="GO:0003924">
    <property type="term" value="F:GTPase activity"/>
    <property type="evidence" value="ECO:0007669"/>
    <property type="project" value="InterPro"/>
</dbReference>
<evidence type="ECO:0008006" key="7">
    <source>
        <dbReference type="Google" id="ProtNLM"/>
    </source>
</evidence>
<dbReference type="InterPro" id="IPR050100">
    <property type="entry name" value="TRAFAC_GTPase_members"/>
</dbReference>
<sequence length="452" mass="50154">MGKEKTHIHIVIIGHVDSGKSINTGHLIYKCCGTDKRTTEKFEKEAAETGQSSFRYAWVLNKLKSKHENEHDITVDFFLWKSETIKYYVTIIDVPGHRGFIKNNTGTPWAQAECFVLIAAAGVGELKAGISRNGQTPKHALLSNTLGVKQLTVGVNNMDSIELYDSQKRYKDLVKEVSTYIKKIGYLPDTVAIMPIGENGDNVLEPNANMPWFKEWEVTHKDGNASQSCCLKLLIAFLPPTHPIDKPLILPAKHIYKNWWHRYCPCGVKTSVPKSSILITFAPVTTEVKSIEMYHEALSEALPGDNVLFNFKNVSVKDVHHGNMTGDSINDPPVKAAGFTAQVITLNHYTHLYCTVTAHSACKLAELKEVTVILEKSWNGSKFLKSGDVAITNMIPGKPMYVESISDYLVPECFAVSDMRQTVALRVTKAVDKNAAGAGKIIRSAQKAQKPK</sequence>
<dbReference type="HOGENOM" id="CLU_007265_3_5_1"/>
<feature type="domain" description="GTP-eEF1A C-terminal" evidence="5">
    <location>
        <begin position="339"/>
        <end position="425"/>
    </location>
</feature>
<evidence type="ECO:0000259" key="4">
    <source>
        <dbReference type="Pfam" id="PF00009"/>
    </source>
</evidence>
<evidence type="ECO:0000313" key="6">
    <source>
        <dbReference type="Ensembl" id="ENSMPUP00000006925.1"/>
    </source>
</evidence>
<keyword evidence="2" id="KW-0547">Nucleotide-binding</keyword>
<dbReference type="InterPro" id="IPR054696">
    <property type="entry name" value="GTP-eEF1A_C"/>
</dbReference>
<dbReference type="GO" id="GO:0005525">
    <property type="term" value="F:GTP binding"/>
    <property type="evidence" value="ECO:0007669"/>
    <property type="project" value="UniProtKB-KW"/>
</dbReference>
<dbReference type="InterPro" id="IPR009000">
    <property type="entry name" value="Transl_B-barrel_sf"/>
</dbReference>
<dbReference type="InterPro" id="IPR009001">
    <property type="entry name" value="Transl_elong_EF1A/Init_IF2_C"/>
</dbReference>
<dbReference type="Gene3D" id="3.40.50.300">
    <property type="entry name" value="P-loop containing nucleotide triphosphate hydrolases"/>
    <property type="match status" value="1"/>
</dbReference>